<dbReference type="PIRSF" id="PIRSF028101">
    <property type="entry name" value="UCP028101"/>
    <property type="match status" value="1"/>
</dbReference>
<sequence length="367" mass="39374">MRSMEIDRRTFLALAGSAAVIRPGLAHAADEALFLGARLNGGAFEAAVIDASGRDRLVLPLEARGHSFAIDAPRRRAVAFARSPGRFAVAFSVDGKGEPIAFAPPSDRHFYGHGVFTPDGRLLLATENDYDGERGVTGLYDASAGFRRIGEFETGGIGPHEVILLADGKTLCVANGGILTHPDYERVKLNLATMKPSLSYVDLETGDLLEQAELAPELHKLSIRHMTLDRFGAVWFGAQYQGEDDTRPPLVGRHRRGHAIELFPGPEETLKKLDSYVGSVAIDASGEIVATSSPRGGLSVFWDAETGRCLGERLLKDGCGLAPLSGHRLLGTSGRGAIVRTGPDAVLESVREPQAGVPAWDNHLRRI</sequence>
<organism evidence="1 2">
    <name type="scientific">Nitratireductor aquimarinus</name>
    <dbReference type="NCBI Taxonomy" id="889300"/>
    <lineage>
        <taxon>Bacteria</taxon>
        <taxon>Pseudomonadati</taxon>
        <taxon>Pseudomonadota</taxon>
        <taxon>Alphaproteobacteria</taxon>
        <taxon>Hyphomicrobiales</taxon>
        <taxon>Phyllobacteriaceae</taxon>
        <taxon>Nitratireductor</taxon>
    </lineage>
</organism>
<gene>
    <name evidence="1" type="ORF">R2G56_09325</name>
</gene>
<reference evidence="1 2" key="1">
    <citation type="submission" date="2023-10" db="EMBL/GenBank/DDBJ databases">
        <authorList>
            <person name="Venkata Ramana C."/>
            <person name="Sasikala C."/>
            <person name="Dhurka M."/>
        </authorList>
    </citation>
    <scope>NUCLEOTIDE SEQUENCE [LARGE SCALE GENOMIC DNA]</scope>
    <source>
        <strain evidence="1 2">KCTC 32151</strain>
    </source>
</reference>
<dbReference type="EMBL" id="JAWLIP010000003">
    <property type="protein sequence ID" value="MDV6226485.1"/>
    <property type="molecule type" value="Genomic_DNA"/>
</dbReference>
<proteinExistence type="predicted"/>
<comment type="caution">
    <text evidence="1">The sequence shown here is derived from an EMBL/GenBank/DDBJ whole genome shotgun (WGS) entry which is preliminary data.</text>
</comment>
<name>A0ABU4AJR7_9HYPH</name>
<dbReference type="Pfam" id="PF07433">
    <property type="entry name" value="DUF1513"/>
    <property type="match status" value="1"/>
</dbReference>
<dbReference type="InterPro" id="IPR008311">
    <property type="entry name" value="UCP028101"/>
</dbReference>
<dbReference type="Proteomes" id="UP001185659">
    <property type="component" value="Unassembled WGS sequence"/>
</dbReference>
<dbReference type="RefSeq" id="WP_317561104.1">
    <property type="nucleotide sequence ID" value="NZ_JAWLIP010000003.1"/>
</dbReference>
<evidence type="ECO:0000313" key="1">
    <source>
        <dbReference type="EMBL" id="MDV6226485.1"/>
    </source>
</evidence>
<accession>A0ABU4AJR7</accession>
<dbReference type="SUPFAM" id="SSF50969">
    <property type="entry name" value="YVTN repeat-like/Quinoprotein amine dehydrogenase"/>
    <property type="match status" value="1"/>
</dbReference>
<keyword evidence="2" id="KW-1185">Reference proteome</keyword>
<evidence type="ECO:0000313" key="2">
    <source>
        <dbReference type="Proteomes" id="UP001185659"/>
    </source>
</evidence>
<dbReference type="InterPro" id="IPR011044">
    <property type="entry name" value="Quino_amine_DH_bsu"/>
</dbReference>
<protein>
    <submittedName>
        <fullName evidence="1">DUF1513 domain-containing protein</fullName>
    </submittedName>
</protein>